<organism evidence="1">
    <name type="scientific">marine metagenome</name>
    <dbReference type="NCBI Taxonomy" id="408172"/>
    <lineage>
        <taxon>unclassified sequences</taxon>
        <taxon>metagenomes</taxon>
        <taxon>ecological metagenomes</taxon>
    </lineage>
</organism>
<evidence type="ECO:0000313" key="1">
    <source>
        <dbReference type="EMBL" id="SVC82933.1"/>
    </source>
</evidence>
<dbReference type="AlphaFoldDB" id="A0A382QBL8"/>
<protein>
    <submittedName>
        <fullName evidence="1">Uncharacterized protein</fullName>
    </submittedName>
</protein>
<dbReference type="EMBL" id="UINC01113372">
    <property type="protein sequence ID" value="SVC82933.1"/>
    <property type="molecule type" value="Genomic_DNA"/>
</dbReference>
<name>A0A382QBL8_9ZZZZ</name>
<accession>A0A382QBL8</accession>
<gene>
    <name evidence="1" type="ORF">METZ01_LOCUS335787</name>
</gene>
<feature type="non-terminal residue" evidence="1">
    <location>
        <position position="23"/>
    </location>
</feature>
<reference evidence="1" key="1">
    <citation type="submission" date="2018-05" db="EMBL/GenBank/DDBJ databases">
        <authorList>
            <person name="Lanie J.A."/>
            <person name="Ng W.-L."/>
            <person name="Kazmierczak K.M."/>
            <person name="Andrzejewski T.M."/>
            <person name="Davidsen T.M."/>
            <person name="Wayne K.J."/>
            <person name="Tettelin H."/>
            <person name="Glass J.I."/>
            <person name="Rusch D."/>
            <person name="Podicherti R."/>
            <person name="Tsui H.-C.T."/>
            <person name="Winkler M.E."/>
        </authorList>
    </citation>
    <scope>NUCLEOTIDE SEQUENCE</scope>
</reference>
<sequence length="23" mass="2781">MFSIYLDSKNKGFKTKLDKLLKY</sequence>
<proteinExistence type="predicted"/>